<keyword evidence="3" id="KW-1185">Reference proteome</keyword>
<accession>A0A5C6NEF7</accession>
<reference evidence="2 3" key="1">
    <citation type="submission" date="2019-04" db="EMBL/GenBank/DDBJ databases">
        <title>Chromosome genome assembly for Takifugu flavidus.</title>
        <authorList>
            <person name="Xiao S."/>
        </authorList>
    </citation>
    <scope>NUCLEOTIDE SEQUENCE [LARGE SCALE GENOMIC DNA]</scope>
    <source>
        <strain evidence="2">HTHZ2018</strain>
        <tissue evidence="2">Muscle</tissue>
    </source>
</reference>
<protein>
    <submittedName>
        <fullName evidence="2">Uncharacterized protein</fullName>
    </submittedName>
</protein>
<gene>
    <name evidence="2" type="ORF">D4764_21G0007940</name>
</gene>
<feature type="region of interest" description="Disordered" evidence="1">
    <location>
        <begin position="24"/>
        <end position="52"/>
    </location>
</feature>
<sequence length="52" mass="5780">MVTEAQWCCHFLYHHHHTGFSRVMSGGNTEEQKGGKVLKGQLMGEGMMGTLT</sequence>
<dbReference type="Proteomes" id="UP000324091">
    <property type="component" value="Chromosome 21"/>
</dbReference>
<evidence type="ECO:0000256" key="1">
    <source>
        <dbReference type="SAM" id="MobiDB-lite"/>
    </source>
</evidence>
<evidence type="ECO:0000313" key="3">
    <source>
        <dbReference type="Proteomes" id="UP000324091"/>
    </source>
</evidence>
<dbReference type="EMBL" id="RHFK02000014">
    <property type="protein sequence ID" value="TWW65894.1"/>
    <property type="molecule type" value="Genomic_DNA"/>
</dbReference>
<evidence type="ECO:0000313" key="2">
    <source>
        <dbReference type="EMBL" id="TWW65894.1"/>
    </source>
</evidence>
<comment type="caution">
    <text evidence="2">The sequence shown here is derived from an EMBL/GenBank/DDBJ whole genome shotgun (WGS) entry which is preliminary data.</text>
</comment>
<organism evidence="2 3">
    <name type="scientific">Takifugu flavidus</name>
    <name type="common">sansaifugu</name>
    <dbReference type="NCBI Taxonomy" id="433684"/>
    <lineage>
        <taxon>Eukaryota</taxon>
        <taxon>Metazoa</taxon>
        <taxon>Chordata</taxon>
        <taxon>Craniata</taxon>
        <taxon>Vertebrata</taxon>
        <taxon>Euteleostomi</taxon>
        <taxon>Actinopterygii</taxon>
        <taxon>Neopterygii</taxon>
        <taxon>Teleostei</taxon>
        <taxon>Neoteleostei</taxon>
        <taxon>Acanthomorphata</taxon>
        <taxon>Eupercaria</taxon>
        <taxon>Tetraodontiformes</taxon>
        <taxon>Tetradontoidea</taxon>
        <taxon>Tetraodontidae</taxon>
        <taxon>Takifugu</taxon>
    </lineage>
</organism>
<dbReference type="AlphaFoldDB" id="A0A5C6NEF7"/>
<proteinExistence type="predicted"/>
<name>A0A5C6NEF7_9TELE</name>